<dbReference type="InterPro" id="IPR029787">
    <property type="entry name" value="Nucleotide_cyclase"/>
</dbReference>
<organism evidence="3 4">
    <name type="scientific">Ferrimicrobium acidiphilum</name>
    <dbReference type="NCBI Taxonomy" id="121039"/>
    <lineage>
        <taxon>Bacteria</taxon>
        <taxon>Bacillati</taxon>
        <taxon>Actinomycetota</taxon>
        <taxon>Acidimicrobiia</taxon>
        <taxon>Acidimicrobiales</taxon>
        <taxon>Acidimicrobiaceae</taxon>
        <taxon>Ferrimicrobium</taxon>
    </lineage>
</organism>
<dbReference type="Gene3D" id="3.30.70.270">
    <property type="match status" value="1"/>
</dbReference>
<dbReference type="PROSITE" id="PS50112">
    <property type="entry name" value="PAS"/>
    <property type="match status" value="1"/>
</dbReference>
<evidence type="ECO:0000313" key="4">
    <source>
        <dbReference type="Proteomes" id="UP001560267"/>
    </source>
</evidence>
<dbReference type="Gene3D" id="3.20.20.450">
    <property type="entry name" value="EAL domain"/>
    <property type="match status" value="1"/>
</dbReference>
<dbReference type="SMART" id="SM00267">
    <property type="entry name" value="GGDEF"/>
    <property type="match status" value="1"/>
</dbReference>
<dbReference type="CDD" id="cd00130">
    <property type="entry name" value="PAS"/>
    <property type="match status" value="1"/>
</dbReference>
<keyword evidence="3" id="KW-0548">Nucleotidyltransferase</keyword>
<reference evidence="3 4" key="1">
    <citation type="submission" date="2024-07" db="EMBL/GenBank/DDBJ databases">
        <title>Draft Genome Sequence of Ferrimicrobium acidiphilum Strain YE2023, Isolated from a Pulp of Bioleach Reactor.</title>
        <authorList>
            <person name="Elkina Y.A."/>
            <person name="Bulaeva A.G."/>
            <person name="Beletsky A.V."/>
            <person name="Mardanov A.V."/>
        </authorList>
    </citation>
    <scope>NUCLEOTIDE SEQUENCE [LARGE SCALE GENOMIC DNA]</scope>
    <source>
        <strain evidence="3 4">YE2023</strain>
    </source>
</reference>
<dbReference type="EC" id="2.7.7.65" evidence="3"/>
<dbReference type="GO" id="GO:0052621">
    <property type="term" value="F:diguanylate cyclase activity"/>
    <property type="evidence" value="ECO:0007669"/>
    <property type="project" value="UniProtKB-EC"/>
</dbReference>
<proteinExistence type="predicted"/>
<feature type="domain" description="GGDEF" evidence="2">
    <location>
        <begin position="395"/>
        <end position="528"/>
    </location>
</feature>
<dbReference type="InterPro" id="IPR035919">
    <property type="entry name" value="EAL_sf"/>
</dbReference>
<dbReference type="SUPFAM" id="SSF141868">
    <property type="entry name" value="EAL domain-like"/>
    <property type="match status" value="1"/>
</dbReference>
<gene>
    <name evidence="3" type="ORF">AB6A68_03015</name>
</gene>
<name>A0ABV3Y0P6_9ACTN</name>
<evidence type="ECO:0000259" key="1">
    <source>
        <dbReference type="PROSITE" id="PS50112"/>
    </source>
</evidence>
<dbReference type="EMBL" id="JBFSHR010000006">
    <property type="protein sequence ID" value="MEX6428810.1"/>
    <property type="molecule type" value="Genomic_DNA"/>
</dbReference>
<dbReference type="SUPFAM" id="SSF55073">
    <property type="entry name" value="Nucleotide cyclase"/>
    <property type="match status" value="1"/>
</dbReference>
<dbReference type="InterPro" id="IPR052163">
    <property type="entry name" value="DGC-Regulatory_Protein"/>
</dbReference>
<dbReference type="PANTHER" id="PTHR46663">
    <property type="entry name" value="DIGUANYLATE CYCLASE DGCT-RELATED"/>
    <property type="match status" value="1"/>
</dbReference>
<dbReference type="InterPro" id="IPR035965">
    <property type="entry name" value="PAS-like_dom_sf"/>
</dbReference>
<sequence>MSNTRHIFREISGIIADNDPIEARLDRIRILVEEHFSGAVLASEAQANQHPSLTAIASNLEHGYRLLVPSSGTANMDERDPRVAKALVDAYAFLSHQLLLEREREQARLKVRATNEMIMALLDLEHDTCDWQRITEGIIGDLFGARADVFSLSTQETTAPAVVRWALGVNQPLVLNDLPTQGITILDEGSPIFSLIVAIDRAGAQGITVSTTARSSFDETSLAIVEDCLRIYGAGLNLIDYLRSQPDRDSILTAILSNLDIGILGIADGGEVVFANRQAGDLLGHTPGELVRSMSSAISTQFEEYFSLLGSSPSPWLTTSTLLRKPSGKPQPASLSVRRIDDSQFVDYRYLVTLVDATRTHFQLEEWRWHASHDPLTGLLNRTGLAESLRHLLNQPLVVLFMDINRFKAMNDLLGHRGGDRVITTVAQRLIGATKLSDIVARVGGDEFIVIAPVEPNFRGLRRVAQRIANAITAEPIDVDDRQLAITVSMGAALETFHGSVDNLLGRADHAMYEAKQQGRSIHLARGDEEALSVETHLVDPNVFDVLRDRDADHIVAEELPWIRLRDHEPVGSDLFLTWRAPETPRDYAMRNHLRDEYNWLLLHHLLRRQSIVGAIGISPLAPGSVFFDRIERLSRAGYLNPAKVQIVLHSSELATDKEIEEACRLADRARRLGVSIALRWLSGEGGEVARVAALRPDQVQIDLGDWVNRPPSLKLANGFTAFAQAMDLEVAFIHVQGRFLDLLGSTRLREHLANALIRREHPD</sequence>
<dbReference type="PROSITE" id="PS50887">
    <property type="entry name" value="GGDEF"/>
    <property type="match status" value="1"/>
</dbReference>
<dbReference type="InterPro" id="IPR000014">
    <property type="entry name" value="PAS"/>
</dbReference>
<keyword evidence="3" id="KW-0808">Transferase</keyword>
<dbReference type="SUPFAM" id="SSF55785">
    <property type="entry name" value="PYP-like sensor domain (PAS domain)"/>
    <property type="match status" value="1"/>
</dbReference>
<dbReference type="RefSeq" id="WP_369084220.1">
    <property type="nucleotide sequence ID" value="NZ_JBFSHR010000006.1"/>
</dbReference>
<dbReference type="CDD" id="cd01949">
    <property type="entry name" value="GGDEF"/>
    <property type="match status" value="1"/>
</dbReference>
<dbReference type="Proteomes" id="UP001560267">
    <property type="component" value="Unassembled WGS sequence"/>
</dbReference>
<dbReference type="InterPro" id="IPR043128">
    <property type="entry name" value="Rev_trsase/Diguanyl_cyclase"/>
</dbReference>
<dbReference type="Gene3D" id="3.30.450.20">
    <property type="entry name" value="PAS domain"/>
    <property type="match status" value="1"/>
</dbReference>
<dbReference type="PANTHER" id="PTHR46663:SF4">
    <property type="entry name" value="DIGUANYLATE CYCLASE DGCT-RELATED"/>
    <property type="match status" value="1"/>
</dbReference>
<keyword evidence="4" id="KW-1185">Reference proteome</keyword>
<comment type="caution">
    <text evidence="3">The sequence shown here is derived from an EMBL/GenBank/DDBJ whole genome shotgun (WGS) entry which is preliminary data.</text>
</comment>
<evidence type="ECO:0000313" key="3">
    <source>
        <dbReference type="EMBL" id="MEX6428810.1"/>
    </source>
</evidence>
<feature type="domain" description="PAS" evidence="1">
    <location>
        <begin position="248"/>
        <end position="291"/>
    </location>
</feature>
<dbReference type="InterPro" id="IPR000160">
    <property type="entry name" value="GGDEF_dom"/>
</dbReference>
<evidence type="ECO:0000259" key="2">
    <source>
        <dbReference type="PROSITE" id="PS50887"/>
    </source>
</evidence>
<protein>
    <submittedName>
        <fullName evidence="3">Diguanylate cyclase</fullName>
        <ecNumber evidence="3">2.7.7.65</ecNumber>
    </submittedName>
</protein>
<dbReference type="Pfam" id="PF00990">
    <property type="entry name" value="GGDEF"/>
    <property type="match status" value="1"/>
</dbReference>
<accession>A0ABV3Y0P6</accession>
<dbReference type="NCBIfam" id="TIGR00254">
    <property type="entry name" value="GGDEF"/>
    <property type="match status" value="1"/>
</dbReference>